<dbReference type="Pfam" id="PF10294">
    <property type="entry name" value="Methyltransf_16"/>
    <property type="match status" value="1"/>
</dbReference>
<dbReference type="Gene3D" id="3.40.50.150">
    <property type="entry name" value="Vaccinia Virus protein VP39"/>
    <property type="match status" value="1"/>
</dbReference>
<sequence length="422" mass="45859">MQKYSICTLEKRLVTARDIACARAVCLGTCSEPNETFQKVSGGLPTLLVGLLSDAYVQWQEFFQLTRDMGQRASFCKSEEVRALQRVLTILAKVSSLDTTLGEEIGRAGSQTILSRLMEEIKVSTCIVETDGSCEEDFDALMDLQDAACEIYVTGKRGVVAFTDEKLTSRLPLLYNLRPADSENVTITDATTILIHQVAKRQTAQADVGYLMWPSAIVLSRWLLSNVHVLKNKTILEIGAGCGLVGILAATIVKKYNTSDQVIITDVNNTVLENIARNINVNDVSSIASVSKLDFYQQSGDNHAGKWIAGEFGGISEKQCAPVDVILAADIICQPDDAVAAAKTIYDALIPGGAAYVVCANEKHRFGVGMFAGECQSLNLHVKSTDVKDMYDGGLLTECMNTAAGFVDGMTLTFFEVYKTKL</sequence>
<organism evidence="1 2">
    <name type="scientific">Cyclotella atomus</name>
    <dbReference type="NCBI Taxonomy" id="382360"/>
    <lineage>
        <taxon>Eukaryota</taxon>
        <taxon>Sar</taxon>
        <taxon>Stramenopiles</taxon>
        <taxon>Ochrophyta</taxon>
        <taxon>Bacillariophyta</taxon>
        <taxon>Coscinodiscophyceae</taxon>
        <taxon>Thalassiosirophycidae</taxon>
        <taxon>Stephanodiscales</taxon>
        <taxon>Stephanodiscaceae</taxon>
        <taxon>Cyclotella</taxon>
    </lineage>
</organism>
<proteinExistence type="predicted"/>
<dbReference type="PANTHER" id="PTHR14614:SF130">
    <property type="entry name" value="PROTEIN-LYSINE N-METHYLTRANSFERASE EEF2KMT"/>
    <property type="match status" value="1"/>
</dbReference>
<evidence type="ECO:0000313" key="2">
    <source>
        <dbReference type="Proteomes" id="UP001530400"/>
    </source>
</evidence>
<accession>A0ABD3NMF0</accession>
<dbReference type="InterPro" id="IPR029063">
    <property type="entry name" value="SAM-dependent_MTases_sf"/>
</dbReference>
<dbReference type="AlphaFoldDB" id="A0ABD3NMF0"/>
<keyword evidence="2" id="KW-1185">Reference proteome</keyword>
<reference evidence="1 2" key="1">
    <citation type="submission" date="2024-10" db="EMBL/GenBank/DDBJ databases">
        <title>Updated reference genomes for cyclostephanoid diatoms.</title>
        <authorList>
            <person name="Roberts W.R."/>
            <person name="Alverson A.J."/>
        </authorList>
    </citation>
    <scope>NUCLEOTIDE SEQUENCE [LARGE SCALE GENOMIC DNA]</scope>
    <source>
        <strain evidence="1 2">AJA010-31</strain>
    </source>
</reference>
<dbReference type="PANTHER" id="PTHR14614">
    <property type="entry name" value="HEPATOCELLULAR CARCINOMA-ASSOCIATED ANTIGEN"/>
    <property type="match status" value="1"/>
</dbReference>
<dbReference type="CDD" id="cd02440">
    <property type="entry name" value="AdoMet_MTases"/>
    <property type="match status" value="1"/>
</dbReference>
<name>A0ABD3NMF0_9STRA</name>
<evidence type="ECO:0000313" key="1">
    <source>
        <dbReference type="EMBL" id="KAL3775911.1"/>
    </source>
</evidence>
<dbReference type="EMBL" id="JALLPJ020001127">
    <property type="protein sequence ID" value="KAL3775911.1"/>
    <property type="molecule type" value="Genomic_DNA"/>
</dbReference>
<dbReference type="SUPFAM" id="SSF53335">
    <property type="entry name" value="S-adenosyl-L-methionine-dependent methyltransferases"/>
    <property type="match status" value="1"/>
</dbReference>
<protein>
    <submittedName>
        <fullName evidence="1">Uncharacterized protein</fullName>
    </submittedName>
</protein>
<dbReference type="Proteomes" id="UP001530400">
    <property type="component" value="Unassembled WGS sequence"/>
</dbReference>
<comment type="caution">
    <text evidence="1">The sequence shown here is derived from an EMBL/GenBank/DDBJ whole genome shotgun (WGS) entry which is preliminary data.</text>
</comment>
<dbReference type="InterPro" id="IPR019410">
    <property type="entry name" value="Methyltransf_16"/>
</dbReference>
<gene>
    <name evidence="1" type="ORF">ACHAWO_012558</name>
</gene>